<dbReference type="eggNOG" id="arCOG00671">
    <property type="taxonomic scope" value="Archaea"/>
</dbReference>
<dbReference type="EC" id="2.7.8.38" evidence="4"/>
<keyword evidence="5" id="KW-1185">Reference proteome</keyword>
<evidence type="ECO:0000256" key="3">
    <source>
        <dbReference type="SAM" id="Phobius"/>
    </source>
</evidence>
<dbReference type="GeneID" id="14652629"/>
<evidence type="ECO:0000313" key="4">
    <source>
        <dbReference type="EMBL" id="CCQ36055.1"/>
    </source>
</evidence>
<dbReference type="Proteomes" id="UP000011867">
    <property type="component" value="Chromosome"/>
</dbReference>
<dbReference type="InterPro" id="IPR043130">
    <property type="entry name" value="CDP-OH_PTrfase_TM_dom"/>
</dbReference>
<dbReference type="InterPro" id="IPR048254">
    <property type="entry name" value="CDP_ALCOHOL_P_TRANSF_CS"/>
</dbReference>
<evidence type="ECO:0000256" key="2">
    <source>
        <dbReference type="RuleBase" id="RU003750"/>
    </source>
</evidence>
<feature type="transmembrane region" description="Helical" evidence="3">
    <location>
        <begin position="183"/>
        <end position="200"/>
    </location>
</feature>
<dbReference type="AlphaFoldDB" id="M1Y0Q5"/>
<keyword evidence="3" id="KW-0472">Membrane</keyword>
<comment type="similarity">
    <text evidence="2">Belongs to the CDP-alcohol phosphatidyltransferase class-I family.</text>
</comment>
<keyword evidence="3" id="KW-1133">Transmembrane helix</keyword>
<protein>
    <submittedName>
        <fullName evidence="4">Probable archaetidylserine synthase</fullName>
        <ecNumber evidence="4">2.7.8.38</ecNumber>
    </submittedName>
</protein>
<dbReference type="EMBL" id="HF582854">
    <property type="protein sequence ID" value="CCQ36055.1"/>
    <property type="molecule type" value="Genomic_DNA"/>
</dbReference>
<name>M1Y0Q5_NATM8</name>
<sequence length="227" mass="22929">MQPRFLGRLGVADTVTATNAAIGFAAVATATVDPSLAARLILLAAIADGLDGVVARRLGGTDVGPLLDSLADVASFGVAPAALVYAVATDGGAAGSTTPLALAALVASGLYVAMAVVRLAIYTLEDSDRAETVGVQTTLSATLLSVAYLAGVGEPAALIALVAACSYLMVAPVSYPDLYARDAIVLGGLQALVIAFPVAFNRVLPRSLLVFAVGYLVLAPVAYWREP</sequence>
<dbReference type="Gene3D" id="1.20.120.1760">
    <property type="match status" value="1"/>
</dbReference>
<feature type="transmembrane region" description="Helical" evidence="3">
    <location>
        <begin position="206"/>
        <end position="224"/>
    </location>
</feature>
<proteinExistence type="inferred from homology"/>
<evidence type="ECO:0000256" key="1">
    <source>
        <dbReference type="ARBA" id="ARBA00022679"/>
    </source>
</evidence>
<dbReference type="GO" id="GO:0008654">
    <property type="term" value="P:phospholipid biosynthetic process"/>
    <property type="evidence" value="ECO:0007669"/>
    <property type="project" value="InterPro"/>
</dbReference>
<organism evidence="4 5">
    <name type="scientific">Natronomonas moolapensis (strain DSM 18674 / CECT 7526 / JCM 14361 / 8.8.11)</name>
    <dbReference type="NCBI Taxonomy" id="268739"/>
    <lineage>
        <taxon>Archaea</taxon>
        <taxon>Methanobacteriati</taxon>
        <taxon>Methanobacteriota</taxon>
        <taxon>Stenosarchaea group</taxon>
        <taxon>Halobacteria</taxon>
        <taxon>Halobacteriales</taxon>
        <taxon>Natronomonadaceae</taxon>
        <taxon>Natronomonas</taxon>
    </lineage>
</organism>
<keyword evidence="3" id="KW-0812">Transmembrane</keyword>
<dbReference type="KEGG" id="nmo:Nmlp_1867"/>
<dbReference type="STRING" id="268739.Nmlp_1867"/>
<dbReference type="HOGENOM" id="CLU_049944_3_1_2"/>
<reference evidence="4 5" key="1">
    <citation type="journal article" date="2013" name="Genome Announc.">
        <title>Genome of the haloarchaeon Natronomonas moolapensis, a neutrophilic member of a previously haloalkaliphilic genus.</title>
        <authorList>
            <person name="Dyall-Smith M.L."/>
            <person name="Pfeiffer F."/>
            <person name="Oberwinkler T."/>
            <person name="Klee K."/>
            <person name="Rampp M."/>
            <person name="Palm P."/>
            <person name="Gross K."/>
            <person name="Schuster S.C."/>
            <person name="Oesterhelt D."/>
        </authorList>
    </citation>
    <scope>NUCLEOTIDE SEQUENCE [LARGE SCALE GENOMIC DNA]</scope>
    <source>
        <strain evidence="5">DSM 18674 / JCM 14361 / 8.8.11</strain>
    </source>
</reference>
<evidence type="ECO:0000313" key="5">
    <source>
        <dbReference type="Proteomes" id="UP000011867"/>
    </source>
</evidence>
<dbReference type="InterPro" id="IPR000462">
    <property type="entry name" value="CDP-OH_P_trans"/>
</dbReference>
<dbReference type="RefSeq" id="WP_015408879.1">
    <property type="nucleotide sequence ID" value="NC_020388.1"/>
</dbReference>
<dbReference type="Pfam" id="PF01066">
    <property type="entry name" value="CDP-OH_P_transf"/>
    <property type="match status" value="1"/>
</dbReference>
<gene>
    <name evidence="4" type="primary">assA</name>
    <name evidence="4" type="synonym">pgsA3</name>
    <name evidence="4" type="ordered locus">Nmlp_1867</name>
</gene>
<feature type="transmembrane region" description="Helical" evidence="3">
    <location>
        <begin position="100"/>
        <end position="121"/>
    </location>
</feature>
<keyword evidence="1 2" id="KW-0808">Transferase</keyword>
<dbReference type="GO" id="GO:0043761">
    <property type="term" value="F:archaetidylserine synthase activity"/>
    <property type="evidence" value="ECO:0007669"/>
    <property type="project" value="UniProtKB-EC"/>
</dbReference>
<accession>M1Y0Q5</accession>
<dbReference type="NCBIfam" id="NF038086">
    <property type="entry name" value="anchor_synt_A"/>
    <property type="match status" value="1"/>
</dbReference>
<dbReference type="OrthoDB" id="221913at2157"/>
<dbReference type="PROSITE" id="PS00379">
    <property type="entry name" value="CDP_ALCOHOL_P_TRANSF"/>
    <property type="match status" value="1"/>
</dbReference>
<dbReference type="GO" id="GO:0016020">
    <property type="term" value="C:membrane"/>
    <property type="evidence" value="ECO:0007669"/>
    <property type="project" value="InterPro"/>
</dbReference>